<evidence type="ECO:0000256" key="1">
    <source>
        <dbReference type="ARBA" id="ARBA00005417"/>
    </source>
</evidence>
<evidence type="ECO:0000256" key="4">
    <source>
        <dbReference type="ARBA" id="ARBA00022840"/>
    </source>
</evidence>
<evidence type="ECO:0000256" key="3">
    <source>
        <dbReference type="ARBA" id="ARBA00022741"/>
    </source>
</evidence>
<dbReference type="SUPFAM" id="SSF52540">
    <property type="entry name" value="P-loop containing nucleoside triphosphate hydrolases"/>
    <property type="match status" value="1"/>
</dbReference>
<dbReference type="InterPro" id="IPR027417">
    <property type="entry name" value="P-loop_NTPase"/>
</dbReference>
<dbReference type="PROSITE" id="PS00888">
    <property type="entry name" value="CNMP_BINDING_1"/>
    <property type="match status" value="1"/>
</dbReference>
<dbReference type="SMART" id="SM00382">
    <property type="entry name" value="AAA"/>
    <property type="match status" value="1"/>
</dbReference>
<dbReference type="PANTHER" id="PTHR42798:SF2">
    <property type="entry name" value="ABC TRANSPORTER ATP-BINDING PROTEIN MG467-RELATED"/>
    <property type="match status" value="1"/>
</dbReference>
<evidence type="ECO:0000259" key="5">
    <source>
        <dbReference type="PROSITE" id="PS50042"/>
    </source>
</evidence>
<dbReference type="NCBIfam" id="TIGR02982">
    <property type="entry name" value="heterocyst_DevA"/>
    <property type="match status" value="1"/>
</dbReference>
<evidence type="ECO:0000256" key="2">
    <source>
        <dbReference type="ARBA" id="ARBA00022448"/>
    </source>
</evidence>
<keyword evidence="2" id="KW-0813">Transport</keyword>
<dbReference type="Gene3D" id="3.40.50.300">
    <property type="entry name" value="P-loop containing nucleotide triphosphate hydrolases"/>
    <property type="match status" value="1"/>
</dbReference>
<evidence type="ECO:0000259" key="6">
    <source>
        <dbReference type="PROSITE" id="PS50893"/>
    </source>
</evidence>
<comment type="caution">
    <text evidence="7">The sequence shown here is derived from an EMBL/GenBank/DDBJ whole genome shotgun (WGS) entry which is preliminary data.</text>
</comment>
<dbReference type="Proteomes" id="UP000604661">
    <property type="component" value="Unassembled WGS sequence"/>
</dbReference>
<keyword evidence="8" id="KW-1185">Reference proteome</keyword>
<dbReference type="PRINTS" id="PR00103">
    <property type="entry name" value="CAMPKINASE"/>
</dbReference>
<dbReference type="Gene3D" id="2.60.120.10">
    <property type="entry name" value="Jelly Rolls"/>
    <property type="match status" value="1"/>
</dbReference>
<accession>A0ABR8F1U5</accession>
<evidence type="ECO:0000313" key="8">
    <source>
        <dbReference type="Proteomes" id="UP000604661"/>
    </source>
</evidence>
<reference evidence="7 8" key="1">
    <citation type="journal article" date="2020" name="ISME J.">
        <title>Comparative genomics reveals insights into cyanobacterial evolution and habitat adaptation.</title>
        <authorList>
            <person name="Chen M.Y."/>
            <person name="Teng W.K."/>
            <person name="Zhao L."/>
            <person name="Hu C.X."/>
            <person name="Zhou Y.K."/>
            <person name="Han B.P."/>
            <person name="Song L.R."/>
            <person name="Shu W.S."/>
        </authorList>
    </citation>
    <scope>NUCLEOTIDE SEQUENCE [LARGE SCALE GENOMIC DNA]</scope>
    <source>
        <strain evidence="7 8">FACHB-391</strain>
    </source>
</reference>
<dbReference type="InterPro" id="IPR014324">
    <property type="entry name" value="ABC_heterocyst_DevA"/>
</dbReference>
<feature type="domain" description="ABC transporter" evidence="6">
    <location>
        <begin position="7"/>
        <end position="244"/>
    </location>
</feature>
<sequence>MSQVIAIKKLNHYYQEGKNQKQILFGIDLDIYPKEVVILTGASGSGKTTLLSLIGCMRSVQEGSLQVLDHELKGANEIQRMQIRRGIGYVFQHFNLLDFMTVQQNVMVSLELQDNFTPQEARSQSTEILKAVGLGQHLSAYPRDLSGGQKQRVAIARALVHRPRLLLADEPTSALDRQTGQEVTELMTTLAKEQGSAVLIVTHDSRIFGASDRIVRMEDGKLDVDYEGQLSVALPTLTDKQLIQLIPKLKMLTFQPGEIVIRQGEVADKFYILIEGEVEIIQEFSGSESKLLQTLGPNNYFGEIGLLHETTRKATVRAAHDAAIKVIAIDRSDFHEMVVSSKMTHALLDYQAIKLFYQDELQGHDELKLYVSSRESHH</sequence>
<dbReference type="SUPFAM" id="SSF51206">
    <property type="entry name" value="cAMP-binding domain-like"/>
    <property type="match status" value="1"/>
</dbReference>
<dbReference type="Pfam" id="PF00005">
    <property type="entry name" value="ABC_tran"/>
    <property type="match status" value="1"/>
</dbReference>
<organism evidence="7 8">
    <name type="scientific">Nostoc linckia FACHB-391</name>
    <dbReference type="NCBI Taxonomy" id="2692906"/>
    <lineage>
        <taxon>Bacteria</taxon>
        <taxon>Bacillati</taxon>
        <taxon>Cyanobacteriota</taxon>
        <taxon>Cyanophyceae</taxon>
        <taxon>Nostocales</taxon>
        <taxon>Nostocaceae</taxon>
        <taxon>Nostoc</taxon>
    </lineage>
</organism>
<dbReference type="InterPro" id="IPR017871">
    <property type="entry name" value="ABC_transporter-like_CS"/>
</dbReference>
<name>A0ABR8F1U5_NOSLI</name>
<dbReference type="PROSITE" id="PS50042">
    <property type="entry name" value="CNMP_BINDING_3"/>
    <property type="match status" value="1"/>
</dbReference>
<keyword evidence="3" id="KW-0547">Nucleotide-binding</keyword>
<dbReference type="GO" id="GO:0005524">
    <property type="term" value="F:ATP binding"/>
    <property type="evidence" value="ECO:0007669"/>
    <property type="project" value="UniProtKB-KW"/>
</dbReference>
<dbReference type="InterPro" id="IPR003439">
    <property type="entry name" value="ABC_transporter-like_ATP-bd"/>
</dbReference>
<evidence type="ECO:0000313" key="7">
    <source>
        <dbReference type="EMBL" id="MBD2563049.1"/>
    </source>
</evidence>
<comment type="similarity">
    <text evidence="1">Belongs to the ABC transporter superfamily.</text>
</comment>
<dbReference type="CDD" id="cd03255">
    <property type="entry name" value="ABC_MJ0796_LolCDE_FtsE"/>
    <property type="match status" value="1"/>
</dbReference>
<protein>
    <submittedName>
        <fullName evidence="7">ATP-binding cassette domain-containing protein</fullName>
    </submittedName>
</protein>
<proteinExistence type="inferred from homology"/>
<dbReference type="InterPro" id="IPR000595">
    <property type="entry name" value="cNMP-bd_dom"/>
</dbReference>
<dbReference type="InterPro" id="IPR018490">
    <property type="entry name" value="cNMP-bd_dom_sf"/>
</dbReference>
<dbReference type="InterPro" id="IPR018488">
    <property type="entry name" value="cNMP-bd_CS"/>
</dbReference>
<dbReference type="InterPro" id="IPR014710">
    <property type="entry name" value="RmlC-like_jellyroll"/>
</dbReference>
<dbReference type="InterPro" id="IPR017911">
    <property type="entry name" value="MacB-like_ATP-bd"/>
</dbReference>
<dbReference type="RefSeq" id="WP_190895072.1">
    <property type="nucleotide sequence ID" value="NZ_JACJTE010000025.1"/>
</dbReference>
<dbReference type="InterPro" id="IPR003593">
    <property type="entry name" value="AAA+_ATPase"/>
</dbReference>
<feature type="domain" description="Cyclic nucleotide-binding" evidence="5">
    <location>
        <begin position="233"/>
        <end position="338"/>
    </location>
</feature>
<keyword evidence="4 7" id="KW-0067">ATP-binding</keyword>
<dbReference type="CDD" id="cd00038">
    <property type="entry name" value="CAP_ED"/>
    <property type="match status" value="1"/>
</dbReference>
<dbReference type="PANTHER" id="PTHR42798">
    <property type="entry name" value="LIPOPROTEIN-RELEASING SYSTEM ATP-BINDING PROTEIN LOLD"/>
    <property type="match status" value="1"/>
</dbReference>
<dbReference type="EMBL" id="JACJTE010000025">
    <property type="protein sequence ID" value="MBD2563049.1"/>
    <property type="molecule type" value="Genomic_DNA"/>
</dbReference>
<dbReference type="PROSITE" id="PS50893">
    <property type="entry name" value="ABC_TRANSPORTER_2"/>
    <property type="match status" value="1"/>
</dbReference>
<gene>
    <name evidence="7" type="ORF">H6G95_20990</name>
</gene>
<dbReference type="PROSITE" id="PS00211">
    <property type="entry name" value="ABC_TRANSPORTER_1"/>
    <property type="match status" value="1"/>
</dbReference>
<dbReference type="SMART" id="SM00100">
    <property type="entry name" value="cNMP"/>
    <property type="match status" value="1"/>
</dbReference>
<dbReference type="Pfam" id="PF00027">
    <property type="entry name" value="cNMP_binding"/>
    <property type="match status" value="1"/>
</dbReference>